<dbReference type="GO" id="GO:0048471">
    <property type="term" value="C:perinuclear region of cytoplasm"/>
    <property type="evidence" value="ECO:0007669"/>
    <property type="project" value="TreeGrafter"/>
</dbReference>
<dbReference type="SUPFAM" id="SSF50729">
    <property type="entry name" value="PH domain-like"/>
    <property type="match status" value="1"/>
</dbReference>
<organism evidence="2 3">
    <name type="scientific">Carpediemonas membranifera</name>
    <dbReference type="NCBI Taxonomy" id="201153"/>
    <lineage>
        <taxon>Eukaryota</taxon>
        <taxon>Metamonada</taxon>
        <taxon>Carpediemonas-like organisms</taxon>
        <taxon>Carpediemonas</taxon>
    </lineage>
</organism>
<dbReference type="SUPFAM" id="SSF52047">
    <property type="entry name" value="RNI-like"/>
    <property type="match status" value="1"/>
</dbReference>
<dbReference type="EMBL" id="JAHDYR010000012">
    <property type="protein sequence ID" value="KAG9395285.1"/>
    <property type="molecule type" value="Genomic_DNA"/>
</dbReference>
<protein>
    <submittedName>
        <fullName evidence="2">PH domain</fullName>
    </submittedName>
</protein>
<sequence length="441" mass="47620">MGKESKDSIHDRWTLNGSGKTILWEGWIIKQGGRIKNWKKRWMILVEGSIFYFANSSITDLKGYLPLCNSKVETATEMLVKGYETFNSFFKVVTATRTMVMSVESADARAELLEHIGASIRVEDYRADCSRLGVTALASVLDMLRVHTVTKDATDSRELVLDPSTTLAQLHLVARQIVQSSVVSDLILDDIELGTNHCKLLADVLCASDSIKKLSLIGCSLEDDGMEQLGCGVLCSLGLRKLFLDHNNLTNRAARVLGDVLQADPCLVTLSAAHNKIGHDGAHIVTALGQNSTLRQLDLSYNDIGDDGAIALADALSCNAKVTHVEVSYTGMTEAGLAYLAGTLPLSSTLKVIGLAGAAIDEDSARILADSVHYTQSLERIDISKASGLENSAVMAGVGGCLVEGDITGLKLLKLRLRAEVRRRPARPLPGLPPTPTPRQR</sequence>
<dbReference type="GO" id="GO:0031267">
    <property type="term" value="F:small GTPase binding"/>
    <property type="evidence" value="ECO:0007669"/>
    <property type="project" value="TreeGrafter"/>
</dbReference>
<dbReference type="Proteomes" id="UP000717585">
    <property type="component" value="Unassembled WGS sequence"/>
</dbReference>
<dbReference type="InterPro" id="IPR027038">
    <property type="entry name" value="RanGap"/>
</dbReference>
<evidence type="ECO:0000313" key="3">
    <source>
        <dbReference type="Proteomes" id="UP000717585"/>
    </source>
</evidence>
<evidence type="ECO:0000313" key="2">
    <source>
        <dbReference type="EMBL" id="KAG9395285.1"/>
    </source>
</evidence>
<dbReference type="GO" id="GO:0005829">
    <property type="term" value="C:cytosol"/>
    <property type="evidence" value="ECO:0007669"/>
    <property type="project" value="TreeGrafter"/>
</dbReference>
<dbReference type="InterPro" id="IPR011993">
    <property type="entry name" value="PH-like_dom_sf"/>
</dbReference>
<dbReference type="Gene3D" id="3.80.10.10">
    <property type="entry name" value="Ribonuclease Inhibitor"/>
    <property type="match status" value="2"/>
</dbReference>
<dbReference type="Gene3D" id="2.30.29.30">
    <property type="entry name" value="Pleckstrin-homology domain (PH domain)/Phosphotyrosine-binding domain (PTB)"/>
    <property type="match status" value="1"/>
</dbReference>
<dbReference type="InterPro" id="IPR032675">
    <property type="entry name" value="LRR_dom_sf"/>
</dbReference>
<dbReference type="SMART" id="SM00233">
    <property type="entry name" value="PH"/>
    <property type="match status" value="1"/>
</dbReference>
<gene>
    <name evidence="2" type="ORF">J8273_0512</name>
</gene>
<dbReference type="AlphaFoldDB" id="A0A8J6AY30"/>
<dbReference type="GO" id="GO:0005634">
    <property type="term" value="C:nucleus"/>
    <property type="evidence" value="ECO:0007669"/>
    <property type="project" value="TreeGrafter"/>
</dbReference>
<accession>A0A8J6AY30</accession>
<proteinExistence type="predicted"/>
<dbReference type="PROSITE" id="PS50003">
    <property type="entry name" value="PH_DOMAIN"/>
    <property type="match status" value="1"/>
</dbReference>
<dbReference type="SMART" id="SM00368">
    <property type="entry name" value="LRR_RI"/>
    <property type="match status" value="5"/>
</dbReference>
<reference evidence="2" key="1">
    <citation type="submission" date="2021-05" db="EMBL/GenBank/DDBJ databases">
        <title>A free-living protist that lacks canonical eukaryotic 1 DNA replication and segregation systems.</title>
        <authorList>
            <person name="Salas-Leiva D.E."/>
            <person name="Tromer E.C."/>
            <person name="Curtis B.A."/>
            <person name="Jerlstrom-Hultqvist J."/>
            <person name="Kolisko M."/>
            <person name="Yi Z."/>
            <person name="Salas-Leiva J.S."/>
            <person name="Gallot-Lavallee L."/>
            <person name="Kops G.J.P.L."/>
            <person name="Archibald J.M."/>
            <person name="Simpson A.G.B."/>
            <person name="Roger A.J."/>
        </authorList>
    </citation>
    <scope>NUCLEOTIDE SEQUENCE</scope>
    <source>
        <strain evidence="2">BICM</strain>
    </source>
</reference>
<dbReference type="PANTHER" id="PTHR24113">
    <property type="entry name" value="RAN GTPASE-ACTIVATING PROTEIN 1"/>
    <property type="match status" value="1"/>
</dbReference>
<feature type="domain" description="PH" evidence="1">
    <location>
        <begin position="21"/>
        <end position="121"/>
    </location>
</feature>
<comment type="caution">
    <text evidence="2">The sequence shown here is derived from an EMBL/GenBank/DDBJ whole genome shotgun (WGS) entry which is preliminary data.</text>
</comment>
<dbReference type="OrthoDB" id="430364at2759"/>
<dbReference type="GO" id="GO:0005096">
    <property type="term" value="F:GTPase activator activity"/>
    <property type="evidence" value="ECO:0007669"/>
    <property type="project" value="InterPro"/>
</dbReference>
<dbReference type="GO" id="GO:0006913">
    <property type="term" value="P:nucleocytoplasmic transport"/>
    <property type="evidence" value="ECO:0007669"/>
    <property type="project" value="TreeGrafter"/>
</dbReference>
<keyword evidence="3" id="KW-1185">Reference proteome</keyword>
<dbReference type="Pfam" id="PF00169">
    <property type="entry name" value="PH"/>
    <property type="match status" value="1"/>
</dbReference>
<evidence type="ECO:0000259" key="1">
    <source>
        <dbReference type="PROSITE" id="PS50003"/>
    </source>
</evidence>
<name>A0A8J6AY30_9EUKA</name>
<dbReference type="InterPro" id="IPR001611">
    <property type="entry name" value="Leu-rich_rpt"/>
</dbReference>
<dbReference type="PANTHER" id="PTHR24113:SF15">
    <property type="entry name" value="NACHT DOMAIN-CONTAINING PROTEIN"/>
    <property type="match status" value="1"/>
</dbReference>
<dbReference type="InterPro" id="IPR001849">
    <property type="entry name" value="PH_domain"/>
</dbReference>
<dbReference type="Pfam" id="PF13516">
    <property type="entry name" value="LRR_6"/>
    <property type="match status" value="1"/>
</dbReference>